<dbReference type="AlphaFoldDB" id="A0A2K0UKI3"/>
<dbReference type="EMBL" id="MTYI01000021">
    <property type="protein sequence ID" value="PNP58303.1"/>
    <property type="molecule type" value="Genomic_DNA"/>
</dbReference>
<evidence type="ECO:0000259" key="1">
    <source>
        <dbReference type="Pfam" id="PF23232"/>
    </source>
</evidence>
<evidence type="ECO:0000313" key="3">
    <source>
        <dbReference type="Proteomes" id="UP000236290"/>
    </source>
</evidence>
<accession>A0A2K0UKI3</accession>
<gene>
    <name evidence="2" type="ORF">THARTR1_01818</name>
</gene>
<dbReference type="OrthoDB" id="10042665at2759"/>
<protein>
    <recommendedName>
        <fullName evidence="1">AAA+ ATPase lid domain-containing protein</fullName>
    </recommendedName>
</protein>
<sequence>MFLTSNRVGAFDQAFQSRIHITIGIPEFDEHRRKDVWKIFIQDLGRKRSDGSAILTHDECRELGREVVDSWAAQPLNGRQIRNCVRSALALAEDKGVKPNASHFNTVIRLGNAFTQYMKHLRKVEEDEIAQIKGDRLANMKAVLIDESQKQKENVG</sequence>
<dbReference type="InterPro" id="IPR056599">
    <property type="entry name" value="AAA_lid_fung"/>
</dbReference>
<reference evidence="2 3" key="1">
    <citation type="submission" date="2017-02" db="EMBL/GenBank/DDBJ databases">
        <title>Genomes of Trichoderma spp. with biocontrol activity.</title>
        <authorList>
            <person name="Gardiner D."/>
            <person name="Kazan K."/>
            <person name="Vos C."/>
            <person name="Harvey P."/>
        </authorList>
    </citation>
    <scope>NUCLEOTIDE SEQUENCE [LARGE SCALE GENOMIC DNA]</scope>
    <source>
        <strain evidence="2 3">Tr1</strain>
    </source>
</reference>
<dbReference type="SUPFAM" id="SSF52540">
    <property type="entry name" value="P-loop containing nucleoside triphosphate hydrolases"/>
    <property type="match status" value="1"/>
</dbReference>
<feature type="domain" description="AAA+ ATPase lid" evidence="1">
    <location>
        <begin position="28"/>
        <end position="123"/>
    </location>
</feature>
<name>A0A2K0UKI3_TRIHA</name>
<dbReference type="PANTHER" id="PTHR46411">
    <property type="entry name" value="FAMILY ATPASE, PUTATIVE-RELATED"/>
    <property type="match status" value="1"/>
</dbReference>
<evidence type="ECO:0000313" key="2">
    <source>
        <dbReference type="EMBL" id="PNP58303.1"/>
    </source>
</evidence>
<dbReference type="InterPro" id="IPR027417">
    <property type="entry name" value="P-loop_NTPase"/>
</dbReference>
<organism evidence="2 3">
    <name type="scientific">Trichoderma harzianum</name>
    <name type="common">Hypocrea lixii</name>
    <dbReference type="NCBI Taxonomy" id="5544"/>
    <lineage>
        <taxon>Eukaryota</taxon>
        <taxon>Fungi</taxon>
        <taxon>Dikarya</taxon>
        <taxon>Ascomycota</taxon>
        <taxon>Pezizomycotina</taxon>
        <taxon>Sordariomycetes</taxon>
        <taxon>Hypocreomycetidae</taxon>
        <taxon>Hypocreales</taxon>
        <taxon>Hypocreaceae</taxon>
        <taxon>Trichoderma</taxon>
    </lineage>
</organism>
<dbReference type="PANTHER" id="PTHR46411:SF3">
    <property type="entry name" value="AAA+ ATPASE DOMAIN-CONTAINING PROTEIN"/>
    <property type="match status" value="1"/>
</dbReference>
<comment type="caution">
    <text evidence="2">The sequence shown here is derived from an EMBL/GenBank/DDBJ whole genome shotgun (WGS) entry which is preliminary data.</text>
</comment>
<dbReference type="Proteomes" id="UP000236290">
    <property type="component" value="Unassembled WGS sequence"/>
</dbReference>
<proteinExistence type="predicted"/>
<dbReference type="Pfam" id="PF23232">
    <property type="entry name" value="AAA_lid_13"/>
    <property type="match status" value="1"/>
</dbReference>